<keyword evidence="7 12" id="KW-0662">Pyridine nucleotide biosynthesis</keyword>
<keyword evidence="16" id="KW-1185">Reference proteome</keyword>
<dbReference type="SUPFAM" id="SSF51905">
    <property type="entry name" value="FAD/NAD(P)-binding domain"/>
    <property type="match status" value="1"/>
</dbReference>
<keyword evidence="9 12" id="KW-0560">Oxidoreductase</keyword>
<keyword evidence="8 12" id="KW-0274">FAD</keyword>
<dbReference type="InterPro" id="IPR015939">
    <property type="entry name" value="Fum_Rdtase/Succ_DH_flav-like_C"/>
</dbReference>
<comment type="function">
    <text evidence="12">Catalyzes the oxidation of L-aspartate to iminoaspartate.</text>
</comment>
<organism evidence="15 16">
    <name type="scientific">Metabacillus endolithicus</name>
    <dbReference type="NCBI Taxonomy" id="1535204"/>
    <lineage>
        <taxon>Bacteria</taxon>
        <taxon>Bacillati</taxon>
        <taxon>Bacillota</taxon>
        <taxon>Bacilli</taxon>
        <taxon>Bacillales</taxon>
        <taxon>Bacillaceae</taxon>
        <taxon>Metabacillus</taxon>
    </lineage>
</organism>
<dbReference type="Pfam" id="PF00890">
    <property type="entry name" value="FAD_binding_2"/>
    <property type="match status" value="1"/>
</dbReference>
<feature type="domain" description="Fumarate reductase/succinate dehydrogenase flavoprotein-like C-terminal" evidence="14">
    <location>
        <begin position="415"/>
        <end position="507"/>
    </location>
</feature>
<comment type="caution">
    <text evidence="15">The sequence shown here is derived from an EMBL/GenBank/DDBJ whole genome shotgun (WGS) entry which is preliminary data.</text>
</comment>
<evidence type="ECO:0000259" key="13">
    <source>
        <dbReference type="Pfam" id="PF00890"/>
    </source>
</evidence>
<dbReference type="Pfam" id="PF02910">
    <property type="entry name" value="Succ_DH_flav_C"/>
    <property type="match status" value="1"/>
</dbReference>
<feature type="domain" description="FAD-dependent oxidoreductase 2 FAD-binding" evidence="13">
    <location>
        <begin position="5"/>
        <end position="369"/>
    </location>
</feature>
<evidence type="ECO:0000256" key="11">
    <source>
        <dbReference type="NCBIfam" id="TIGR00551"/>
    </source>
</evidence>
<evidence type="ECO:0000256" key="1">
    <source>
        <dbReference type="ARBA" id="ARBA00001974"/>
    </source>
</evidence>
<dbReference type="PANTHER" id="PTHR42716">
    <property type="entry name" value="L-ASPARTATE OXIDASE"/>
    <property type="match status" value="1"/>
</dbReference>
<dbReference type="RefSeq" id="WP_247344763.1">
    <property type="nucleotide sequence ID" value="NZ_CP095550.1"/>
</dbReference>
<dbReference type="NCBIfam" id="NF005978">
    <property type="entry name" value="PRK08071.1"/>
    <property type="match status" value="1"/>
</dbReference>
<proteinExistence type="inferred from homology"/>
<dbReference type="EMBL" id="JBHUIK010000002">
    <property type="protein sequence ID" value="MFD2213818.1"/>
    <property type="molecule type" value="Genomic_DNA"/>
</dbReference>
<evidence type="ECO:0000259" key="14">
    <source>
        <dbReference type="Pfam" id="PF02910"/>
    </source>
</evidence>
<comment type="catalytic activity">
    <reaction evidence="10">
        <text>L-aspartate + O2 = iminosuccinate + H2O2</text>
        <dbReference type="Rhea" id="RHEA:25876"/>
        <dbReference type="ChEBI" id="CHEBI:15379"/>
        <dbReference type="ChEBI" id="CHEBI:16240"/>
        <dbReference type="ChEBI" id="CHEBI:29991"/>
        <dbReference type="ChEBI" id="CHEBI:77875"/>
        <dbReference type="EC" id="1.4.3.16"/>
    </reaction>
    <physiologicalReaction direction="left-to-right" evidence="10">
        <dbReference type="Rhea" id="RHEA:25877"/>
    </physiologicalReaction>
</comment>
<reference evidence="16" key="1">
    <citation type="journal article" date="2019" name="Int. J. Syst. Evol. Microbiol.">
        <title>The Global Catalogue of Microorganisms (GCM) 10K type strain sequencing project: providing services to taxonomists for standard genome sequencing and annotation.</title>
        <authorList>
            <consortium name="The Broad Institute Genomics Platform"/>
            <consortium name="The Broad Institute Genome Sequencing Center for Infectious Disease"/>
            <person name="Wu L."/>
            <person name="Ma J."/>
        </authorList>
    </citation>
    <scope>NUCLEOTIDE SEQUENCE [LARGE SCALE GENOMIC DNA]</scope>
    <source>
        <strain evidence="16">CGMCC 1.15474</strain>
    </source>
</reference>
<evidence type="ECO:0000313" key="16">
    <source>
        <dbReference type="Proteomes" id="UP001597318"/>
    </source>
</evidence>
<dbReference type="Gene3D" id="3.90.700.10">
    <property type="entry name" value="Succinate dehydrogenase/fumarate reductase flavoprotein, catalytic domain"/>
    <property type="match status" value="1"/>
</dbReference>
<comment type="cofactor">
    <cofactor evidence="1 12">
        <name>FAD</name>
        <dbReference type="ChEBI" id="CHEBI:57692"/>
    </cofactor>
</comment>
<evidence type="ECO:0000256" key="8">
    <source>
        <dbReference type="ARBA" id="ARBA00022827"/>
    </source>
</evidence>
<dbReference type="SUPFAM" id="SSF56425">
    <property type="entry name" value="Succinate dehydrogenase/fumarate reductase flavoprotein, catalytic domain"/>
    <property type="match status" value="1"/>
</dbReference>
<dbReference type="InterPro" id="IPR027477">
    <property type="entry name" value="Succ_DH/fumarate_Rdtase_cat_sf"/>
</dbReference>
<evidence type="ECO:0000256" key="5">
    <source>
        <dbReference type="ARBA" id="ARBA00021901"/>
    </source>
</evidence>
<protein>
    <recommendedName>
        <fullName evidence="5 11">L-aspartate oxidase</fullName>
        <ecNumber evidence="4 11">1.4.3.16</ecNumber>
    </recommendedName>
</protein>
<dbReference type="InterPro" id="IPR037099">
    <property type="entry name" value="Fum_R/Succ_DH_flav-like_C_sf"/>
</dbReference>
<evidence type="ECO:0000256" key="2">
    <source>
        <dbReference type="ARBA" id="ARBA00004950"/>
    </source>
</evidence>
<dbReference type="NCBIfam" id="TIGR00551">
    <property type="entry name" value="nadB"/>
    <property type="match status" value="1"/>
</dbReference>
<dbReference type="Gene3D" id="1.20.58.100">
    <property type="entry name" value="Fumarate reductase/succinate dehydrogenase flavoprotein-like, C-terminal domain"/>
    <property type="match status" value="1"/>
</dbReference>
<comment type="similarity">
    <text evidence="3 12">Belongs to the FAD-dependent oxidoreductase 2 family. NadB subfamily.</text>
</comment>
<dbReference type="InterPro" id="IPR005288">
    <property type="entry name" value="NadB"/>
</dbReference>
<evidence type="ECO:0000256" key="6">
    <source>
        <dbReference type="ARBA" id="ARBA00022630"/>
    </source>
</evidence>
<gene>
    <name evidence="15" type="primary">nadB</name>
    <name evidence="15" type="ORF">ACFSKK_09020</name>
</gene>
<keyword evidence="6 12" id="KW-0285">Flavoprotein</keyword>
<dbReference type="PRINTS" id="PR00368">
    <property type="entry name" value="FADPNR"/>
</dbReference>
<dbReference type="InterPro" id="IPR003953">
    <property type="entry name" value="FAD-dep_OxRdtase_2_FAD-bd"/>
</dbReference>
<evidence type="ECO:0000256" key="7">
    <source>
        <dbReference type="ARBA" id="ARBA00022642"/>
    </source>
</evidence>
<comment type="pathway">
    <text evidence="2 12">Cofactor biosynthesis; NAD(+) biosynthesis; iminoaspartate from L-aspartate (oxidase route): step 1/1.</text>
</comment>
<evidence type="ECO:0000256" key="12">
    <source>
        <dbReference type="RuleBase" id="RU362049"/>
    </source>
</evidence>
<dbReference type="InterPro" id="IPR036188">
    <property type="entry name" value="FAD/NAD-bd_sf"/>
</dbReference>
<evidence type="ECO:0000256" key="10">
    <source>
        <dbReference type="ARBA" id="ARBA00048305"/>
    </source>
</evidence>
<dbReference type="Gene3D" id="3.50.50.60">
    <property type="entry name" value="FAD/NAD(P)-binding domain"/>
    <property type="match status" value="1"/>
</dbReference>
<dbReference type="SUPFAM" id="SSF46977">
    <property type="entry name" value="Succinate dehydrogenase/fumarate reductase flavoprotein C-terminal domain"/>
    <property type="match status" value="1"/>
</dbReference>
<name>A0ABW5BYZ3_9BACI</name>
<accession>A0ABW5BYZ3</accession>
<dbReference type="EC" id="1.4.3.16" evidence="4 11"/>
<sequence>MPQTDVIIIGSGLAALSAAYHLRYLNVTIITKSSWSASNSMLAQGGVAAAVDSKDSWKLHYKDTLAAGCDHNHVQNVEYLVQDGPSEIQGLIQNGMNFDTNPYGQLLLGKEGAHSRNRIIHAGGDATGKELTTFLYQKTKKYVSMIENEMAIELVIESGKCVGVNTKNNKGECKQYLASKTIIASGGCGAVYGHTSNADVITGDGIAMAYRAGADIADMEFIQFHPTMLHIDGKCVGLISEAVRGEGAILINQNDEAFMSKLHPQADLASRDIVSRAIFYEMKKGNRVFLDISMIENFSLRFPTISALCRKYGVKLELGKIPVAPGMHFLMGGIVTNDKGETSIKNLYAIGEAACTGVHGANRLASNSLLEGLVFGQRLATYLLSQPFEHQTTTNINLHSNKNSNYDNKKLPTKQEIQEIMTKYVGIQRTEEELLFAKQWFESYRDQIYFWDINVKDFTIDEIERTNMLTVGWLITTSSLSRTESRGGHYRLDYPNQVEKWHRKQVFRSKNEMVVGV</sequence>
<dbReference type="PANTHER" id="PTHR42716:SF2">
    <property type="entry name" value="L-ASPARTATE OXIDASE, CHLOROPLASTIC"/>
    <property type="match status" value="1"/>
</dbReference>
<evidence type="ECO:0000256" key="4">
    <source>
        <dbReference type="ARBA" id="ARBA00012173"/>
    </source>
</evidence>
<evidence type="ECO:0000256" key="3">
    <source>
        <dbReference type="ARBA" id="ARBA00008562"/>
    </source>
</evidence>
<evidence type="ECO:0000313" key="15">
    <source>
        <dbReference type="EMBL" id="MFD2213818.1"/>
    </source>
</evidence>
<evidence type="ECO:0000256" key="9">
    <source>
        <dbReference type="ARBA" id="ARBA00023002"/>
    </source>
</evidence>
<comment type="subcellular location">
    <subcellularLocation>
        <location evidence="12">Cytoplasm</location>
    </subcellularLocation>
</comment>
<dbReference type="GO" id="GO:0008734">
    <property type="term" value="F:L-aspartate oxidase activity"/>
    <property type="evidence" value="ECO:0007669"/>
    <property type="project" value="UniProtKB-EC"/>
</dbReference>
<dbReference type="Proteomes" id="UP001597318">
    <property type="component" value="Unassembled WGS sequence"/>
</dbReference>